<comment type="caution">
    <text evidence="6">The sequence shown here is derived from an EMBL/GenBank/DDBJ whole genome shotgun (WGS) entry which is preliminary data.</text>
</comment>
<feature type="domain" description="S1 motif" evidence="5">
    <location>
        <begin position="47"/>
        <end position="114"/>
    </location>
</feature>
<dbReference type="PROSITE" id="PS50126">
    <property type="entry name" value="S1"/>
    <property type="match status" value="4"/>
</dbReference>
<dbReference type="InterPro" id="IPR003029">
    <property type="entry name" value="S1_domain"/>
</dbReference>
<keyword evidence="2" id="KW-0689">Ribosomal protein</keyword>
<dbReference type="GO" id="GO:0006412">
    <property type="term" value="P:translation"/>
    <property type="evidence" value="ECO:0007669"/>
    <property type="project" value="TreeGrafter"/>
</dbReference>
<dbReference type="Gene3D" id="2.40.50.140">
    <property type="entry name" value="Nucleic acid-binding proteins"/>
    <property type="match status" value="4"/>
</dbReference>
<feature type="domain" description="S1 motif" evidence="5">
    <location>
        <begin position="306"/>
        <end position="369"/>
    </location>
</feature>
<dbReference type="EMBL" id="MEVK01000002">
    <property type="protein sequence ID" value="OGC59988.1"/>
    <property type="molecule type" value="Genomic_DNA"/>
</dbReference>
<keyword evidence="3" id="KW-0687">Ribonucleoprotein</keyword>
<dbReference type="GO" id="GO:0022627">
    <property type="term" value="C:cytosolic small ribosomal subunit"/>
    <property type="evidence" value="ECO:0007669"/>
    <property type="project" value="TreeGrafter"/>
</dbReference>
<dbReference type="Proteomes" id="UP000178964">
    <property type="component" value="Unassembled WGS sequence"/>
</dbReference>
<dbReference type="SUPFAM" id="SSF50249">
    <property type="entry name" value="Nucleic acid-binding proteins"/>
    <property type="match status" value="4"/>
</dbReference>
<evidence type="ECO:0000256" key="3">
    <source>
        <dbReference type="ARBA" id="ARBA00023274"/>
    </source>
</evidence>
<dbReference type="PRINTS" id="PR00681">
    <property type="entry name" value="RIBOSOMALS1"/>
</dbReference>
<evidence type="ECO:0000256" key="4">
    <source>
        <dbReference type="SAM" id="MobiDB-lite"/>
    </source>
</evidence>
<feature type="domain" description="S1 motif" evidence="5">
    <location>
        <begin position="219"/>
        <end position="289"/>
    </location>
</feature>
<dbReference type="AlphaFoldDB" id="A0A1F4VSN1"/>
<gene>
    <name evidence="6" type="ORF">A3A70_01785</name>
</gene>
<evidence type="ECO:0000256" key="2">
    <source>
        <dbReference type="ARBA" id="ARBA00022980"/>
    </source>
</evidence>
<dbReference type="PANTHER" id="PTHR10724">
    <property type="entry name" value="30S RIBOSOMAL PROTEIN S1"/>
    <property type="match status" value="1"/>
</dbReference>
<feature type="region of interest" description="Disordered" evidence="4">
    <location>
        <begin position="1"/>
        <end position="24"/>
    </location>
</feature>
<dbReference type="SMART" id="SM00316">
    <property type="entry name" value="S1"/>
    <property type="match status" value="4"/>
</dbReference>
<sequence length="378" mass="40848">MAVTEKVSKVPKVSEVSKANKKQSSGASTMEELLFNVGYAPKGLSRGETVVGTVVEIAPKALILDIGAKSEGIVSEREFEAAKAYIKTLKPGDKIEATVVTPEGEGGYTLLSLRETGEEFVWKTLEEKQKNGEELEAKVESATRGGLTVSVLGIAGFIPSSHLGGDLSQNSEGAVGKNITVKVIEIDRVKGRVVASEKAVSEREFLYKQTEVLKNIKAGEKFVGRVTKVMNFGVFVEIVRDEIPVEGLVHVSEIAWTKTADPSELYAEGDEVEVVVIGKENNKLALSIKQMSEDPWTAAIGKYEKDAQVTGKVTKVGDFGAFVELESGVEGLVRSDKIHSERKLSEGDEVKVIIDDIDQKNHKLSLGLVLTSVPVGYR</sequence>
<evidence type="ECO:0000313" key="6">
    <source>
        <dbReference type="EMBL" id="OGC59988.1"/>
    </source>
</evidence>
<dbReference type="CDD" id="cd04465">
    <property type="entry name" value="S1_RPS1_repeat_ec2_hs2"/>
    <property type="match status" value="1"/>
</dbReference>
<protein>
    <recommendedName>
        <fullName evidence="5">S1 motif domain-containing protein</fullName>
    </recommendedName>
</protein>
<dbReference type="InterPro" id="IPR012340">
    <property type="entry name" value="NA-bd_OB-fold"/>
</dbReference>
<accession>A0A1F4VSN1</accession>
<comment type="similarity">
    <text evidence="1">Belongs to the bacterial ribosomal protein bS1 family.</text>
</comment>
<feature type="domain" description="S1 motif" evidence="5">
    <location>
        <begin position="132"/>
        <end position="198"/>
    </location>
</feature>
<reference evidence="6 7" key="1">
    <citation type="journal article" date="2016" name="Nat. Commun.">
        <title>Thousands of microbial genomes shed light on interconnected biogeochemical processes in an aquifer system.</title>
        <authorList>
            <person name="Anantharaman K."/>
            <person name="Brown C.T."/>
            <person name="Hug L.A."/>
            <person name="Sharon I."/>
            <person name="Castelle C.J."/>
            <person name="Probst A.J."/>
            <person name="Thomas B.C."/>
            <person name="Singh A."/>
            <person name="Wilkins M.J."/>
            <person name="Karaoz U."/>
            <person name="Brodie E.L."/>
            <person name="Williams K.H."/>
            <person name="Hubbard S.S."/>
            <person name="Banfield J.F."/>
        </authorList>
    </citation>
    <scope>NUCLEOTIDE SEQUENCE [LARGE SCALE GENOMIC DNA]</scope>
</reference>
<dbReference type="GO" id="GO:0003729">
    <property type="term" value="F:mRNA binding"/>
    <property type="evidence" value="ECO:0007669"/>
    <property type="project" value="TreeGrafter"/>
</dbReference>
<dbReference type="InterPro" id="IPR035104">
    <property type="entry name" value="Ribosomal_protein_S1-like"/>
</dbReference>
<dbReference type="GO" id="GO:0003735">
    <property type="term" value="F:structural constituent of ribosome"/>
    <property type="evidence" value="ECO:0007669"/>
    <property type="project" value="TreeGrafter"/>
</dbReference>
<dbReference type="PANTHER" id="PTHR10724:SF7">
    <property type="entry name" value="SMALL RIBOSOMAL SUBUNIT PROTEIN BS1C"/>
    <property type="match status" value="1"/>
</dbReference>
<dbReference type="Pfam" id="PF00575">
    <property type="entry name" value="S1"/>
    <property type="match status" value="3"/>
</dbReference>
<dbReference type="InterPro" id="IPR050437">
    <property type="entry name" value="Ribos_protein_bS1-like"/>
</dbReference>
<evidence type="ECO:0000256" key="1">
    <source>
        <dbReference type="ARBA" id="ARBA00006767"/>
    </source>
</evidence>
<proteinExistence type="inferred from homology"/>
<evidence type="ECO:0000313" key="7">
    <source>
        <dbReference type="Proteomes" id="UP000178964"/>
    </source>
</evidence>
<dbReference type="STRING" id="1802627.A3A70_01785"/>
<name>A0A1F4VSN1_UNCKA</name>
<organism evidence="6 7">
    <name type="scientific">candidate division WWE3 bacterium RIFCSPLOWO2_01_FULL_42_11</name>
    <dbReference type="NCBI Taxonomy" id="1802627"/>
    <lineage>
        <taxon>Bacteria</taxon>
        <taxon>Katanobacteria</taxon>
    </lineage>
</organism>
<evidence type="ECO:0000259" key="5">
    <source>
        <dbReference type="PROSITE" id="PS50126"/>
    </source>
</evidence>